<proteinExistence type="predicted"/>
<evidence type="ECO:0000313" key="3">
    <source>
        <dbReference type="Proteomes" id="UP000500806"/>
    </source>
</evidence>
<accession>A0A6M9PZ46</accession>
<dbReference type="AlphaFoldDB" id="A0A6M9PZ46"/>
<protein>
    <submittedName>
        <fullName evidence="2">Carboxymuconolactone decarboxylase family protein</fullName>
    </submittedName>
</protein>
<dbReference type="SUPFAM" id="SSF69118">
    <property type="entry name" value="AhpD-like"/>
    <property type="match status" value="1"/>
</dbReference>
<keyword evidence="3" id="KW-1185">Reference proteome</keyword>
<organism evidence="2 3">
    <name type="scientific">Polynucleobacter antarcticus</name>
    <dbReference type="NCBI Taxonomy" id="1743162"/>
    <lineage>
        <taxon>Bacteria</taxon>
        <taxon>Pseudomonadati</taxon>
        <taxon>Pseudomonadota</taxon>
        <taxon>Betaproteobacteria</taxon>
        <taxon>Burkholderiales</taxon>
        <taxon>Burkholderiaceae</taxon>
        <taxon>Polynucleobacter</taxon>
    </lineage>
</organism>
<dbReference type="Pfam" id="PF02627">
    <property type="entry name" value="CMD"/>
    <property type="match status" value="1"/>
</dbReference>
<gene>
    <name evidence="2" type="ORF">DCO16_08595</name>
</gene>
<dbReference type="KEGG" id="pani:DCO16_08595"/>
<dbReference type="InterPro" id="IPR003779">
    <property type="entry name" value="CMD-like"/>
</dbReference>
<dbReference type="InterPro" id="IPR029032">
    <property type="entry name" value="AhpD-like"/>
</dbReference>
<dbReference type="PANTHER" id="PTHR34846:SF11">
    <property type="entry name" value="4-CARBOXYMUCONOLACTONE DECARBOXYLASE FAMILY PROTEIN (AFU_ORTHOLOGUE AFUA_6G11590)"/>
    <property type="match status" value="1"/>
</dbReference>
<evidence type="ECO:0000313" key="2">
    <source>
        <dbReference type="EMBL" id="QKM63106.1"/>
    </source>
</evidence>
<dbReference type="PANTHER" id="PTHR34846">
    <property type="entry name" value="4-CARBOXYMUCONOLACTONE DECARBOXYLASE FAMILY PROTEIN (AFU_ORTHOLOGUE AFUA_6G11590)"/>
    <property type="match status" value="1"/>
</dbReference>
<dbReference type="Gene3D" id="1.20.1290.10">
    <property type="entry name" value="AhpD-like"/>
    <property type="match status" value="1"/>
</dbReference>
<sequence length="183" mass="20313">MSERLIPYQPMDLAEPAALVAAIRQRRGGQFINLDRMLLHSTPIAEGWNHFIGEIRNNLSLDPKLRELAMCGVAVLNGAEYEFFHHAPPFIKAGGTEEQVQALRLIGQASFPATLFTSVEQDAVELTLQMTRHIKVDGDVMKRLQAALGNTITVELVSVVAAYNMVSRFLIALDINPEEHPPE</sequence>
<dbReference type="EMBL" id="CP028941">
    <property type="protein sequence ID" value="QKM63106.1"/>
    <property type="molecule type" value="Genomic_DNA"/>
</dbReference>
<dbReference type="RefSeq" id="WP_173943264.1">
    <property type="nucleotide sequence ID" value="NZ_CBCSCD010000001.1"/>
</dbReference>
<feature type="domain" description="Carboxymuconolactone decarboxylase-like" evidence="1">
    <location>
        <begin position="45"/>
        <end position="106"/>
    </location>
</feature>
<reference evidence="2 3" key="1">
    <citation type="submission" date="2018-04" db="EMBL/GenBank/DDBJ databases">
        <title>Polynucleobacter sp. LimPoW16 genome.</title>
        <authorList>
            <person name="Hahn M.W."/>
        </authorList>
    </citation>
    <scope>NUCLEOTIDE SEQUENCE [LARGE SCALE GENOMIC DNA]</scope>
    <source>
        <strain evidence="2 3">LimPoW16</strain>
    </source>
</reference>
<dbReference type="GO" id="GO:0051920">
    <property type="term" value="F:peroxiredoxin activity"/>
    <property type="evidence" value="ECO:0007669"/>
    <property type="project" value="InterPro"/>
</dbReference>
<evidence type="ECO:0000259" key="1">
    <source>
        <dbReference type="Pfam" id="PF02627"/>
    </source>
</evidence>
<name>A0A6M9PZ46_9BURK</name>
<dbReference type="Proteomes" id="UP000500806">
    <property type="component" value="Chromosome"/>
</dbReference>